<accession>V2USH6</accession>
<keyword evidence="2" id="KW-1185">Reference proteome</keyword>
<evidence type="ECO:0008006" key="3">
    <source>
        <dbReference type="Google" id="ProtNLM"/>
    </source>
</evidence>
<dbReference type="HOGENOM" id="CLU_2230591_0_0_6"/>
<reference evidence="1 2" key="1">
    <citation type="submission" date="2013-10" db="EMBL/GenBank/DDBJ databases">
        <title>The Genome Sequence of Acinetobacter brisouii CIP 110357.</title>
        <authorList>
            <consortium name="The Broad Institute Genomics Platform"/>
            <consortium name="The Broad Institute Genome Sequencing Center for Infectious Disease"/>
            <person name="Cerqueira G."/>
            <person name="Feldgarden M."/>
            <person name="Courvalin P."/>
            <person name="Grillot-Courvalin C."/>
            <person name="Clermont D."/>
            <person name="Rocha E."/>
            <person name="Yoon E.-J."/>
            <person name="Nemec A."/>
            <person name="Young S.K."/>
            <person name="Zeng Q."/>
            <person name="Gargeya S."/>
            <person name="Fitzgerald M."/>
            <person name="Abouelleil A."/>
            <person name="Alvarado L."/>
            <person name="Berlin A.M."/>
            <person name="Chapman S.B."/>
            <person name="Gainer-Dewar J."/>
            <person name="Goldberg J."/>
            <person name="Gnerre S."/>
            <person name="Griggs A."/>
            <person name="Gujja S."/>
            <person name="Hansen M."/>
            <person name="Howarth C."/>
            <person name="Imamovic A."/>
            <person name="Ireland A."/>
            <person name="Larimer J."/>
            <person name="McCowan C."/>
            <person name="Murphy C."/>
            <person name="Pearson M."/>
            <person name="Poon T.W."/>
            <person name="Priest M."/>
            <person name="Roberts A."/>
            <person name="Saif S."/>
            <person name="Shea T."/>
            <person name="Sykes S."/>
            <person name="Wortman J."/>
            <person name="Nusbaum C."/>
            <person name="Birren B."/>
        </authorList>
    </citation>
    <scope>NUCLEOTIDE SEQUENCE [LARGE SCALE GENOMIC DNA]</scope>
    <source>
        <strain evidence="1 2">CIP 110357</strain>
    </source>
</reference>
<dbReference type="OrthoDB" id="6700957at2"/>
<proteinExistence type="predicted"/>
<organism evidence="1 2">
    <name type="scientific">Acinetobacter brisouii CIP 110357</name>
    <dbReference type="NCBI Taxonomy" id="1341683"/>
    <lineage>
        <taxon>Bacteria</taxon>
        <taxon>Pseudomonadati</taxon>
        <taxon>Pseudomonadota</taxon>
        <taxon>Gammaproteobacteria</taxon>
        <taxon>Moraxellales</taxon>
        <taxon>Moraxellaceae</taxon>
        <taxon>Acinetobacter</taxon>
    </lineage>
</organism>
<gene>
    <name evidence="1" type="ORF">P255_02118</name>
</gene>
<dbReference type="EMBL" id="AYEU01000006">
    <property type="protein sequence ID" value="ESK51595.1"/>
    <property type="molecule type" value="Genomic_DNA"/>
</dbReference>
<evidence type="ECO:0000313" key="1">
    <source>
        <dbReference type="EMBL" id="ESK51595.1"/>
    </source>
</evidence>
<dbReference type="AlphaFoldDB" id="V2USH6"/>
<name>V2USH6_9GAMM</name>
<dbReference type="PATRIC" id="fig|1341683.3.peg.2097"/>
<comment type="caution">
    <text evidence="1">The sequence shown here is derived from an EMBL/GenBank/DDBJ whole genome shotgun (WGS) entry which is preliminary data.</text>
</comment>
<protein>
    <recommendedName>
        <fullName evidence="3">Lipoprotein</fullName>
    </recommendedName>
</protein>
<evidence type="ECO:0000313" key="2">
    <source>
        <dbReference type="Proteomes" id="UP000018418"/>
    </source>
</evidence>
<dbReference type="Proteomes" id="UP000018418">
    <property type="component" value="Unassembled WGS sequence"/>
</dbReference>
<dbReference type="PROSITE" id="PS51257">
    <property type="entry name" value="PROKAR_LIPOPROTEIN"/>
    <property type="match status" value="1"/>
</dbReference>
<sequence>MKNLITILICLSLFGCTQFKQENFATCQRLAEGYLNTQAVEAYHLVTTQQGKQGILLYYRLQQSYKITQTEPKIFECIEKPQGTWLQLLQHGEASTVLVLPRAIK</sequence>
<dbReference type="RefSeq" id="WP_004901947.1">
    <property type="nucleotide sequence ID" value="NZ_BBTI01000011.1"/>
</dbReference>